<dbReference type="InterPro" id="IPR011008">
    <property type="entry name" value="Dimeric_a/b-barrel"/>
</dbReference>
<reference evidence="12" key="2">
    <citation type="submission" date="2022-05" db="EMBL/GenBank/DDBJ databases">
        <authorList>
            <person name="Kim J.-S."/>
            <person name="Lee K."/>
            <person name="Suh M."/>
            <person name="Eom M."/>
            <person name="Kim J.-S."/>
            <person name="Kim D.-S."/>
            <person name="Ko S.-H."/>
            <person name="Shin Y."/>
            <person name="Lee J.-S."/>
        </authorList>
    </citation>
    <scope>NUCLEOTIDE SEQUENCE</scope>
    <source>
        <strain evidence="12">N237</strain>
    </source>
</reference>
<keyword evidence="13" id="KW-1185">Reference proteome</keyword>
<dbReference type="InterPro" id="IPR048328">
    <property type="entry name" value="Dyp_perox_C"/>
</dbReference>
<evidence type="ECO:0000313" key="13">
    <source>
        <dbReference type="Proteomes" id="UP001056336"/>
    </source>
</evidence>
<evidence type="ECO:0000256" key="7">
    <source>
        <dbReference type="ARBA" id="ARBA00023004"/>
    </source>
</evidence>
<dbReference type="InterPro" id="IPR006311">
    <property type="entry name" value="TAT_signal"/>
</dbReference>
<dbReference type="NCBIfam" id="TIGR01413">
    <property type="entry name" value="Dyp_perox_fam"/>
    <property type="match status" value="1"/>
</dbReference>
<comment type="similarity">
    <text evidence="8">Belongs to the DyP-type peroxidase family.</text>
</comment>
<evidence type="ECO:0000313" key="12">
    <source>
        <dbReference type="EMBL" id="UQX87588.1"/>
    </source>
</evidence>
<dbReference type="PANTHER" id="PTHR30521">
    <property type="entry name" value="DEFERROCHELATASE/PEROXIDASE"/>
    <property type="match status" value="1"/>
</dbReference>
<protein>
    <submittedName>
        <fullName evidence="12">Dyp-type peroxidase</fullName>
    </submittedName>
</protein>
<keyword evidence="3" id="KW-0349">Heme</keyword>
<reference evidence="12" key="1">
    <citation type="journal article" date="2018" name="Int. J. Syst. Evol. Microbiol.">
        <title>Jatrophihabitans telluris sp. nov., isolated from sediment soil of lava forest wetlands and the emended description of the genus Jatrophihabitans.</title>
        <authorList>
            <person name="Lee K.C."/>
            <person name="Suh M.K."/>
            <person name="Eom M.K."/>
            <person name="Kim K.K."/>
            <person name="Kim J.S."/>
            <person name="Kim D.S."/>
            <person name="Ko S.H."/>
            <person name="Shin Y.K."/>
            <person name="Lee J.S."/>
        </authorList>
    </citation>
    <scope>NUCLEOTIDE SEQUENCE</scope>
    <source>
        <strain evidence="12">N237</strain>
    </source>
</reference>
<feature type="region of interest" description="Disordered" evidence="9">
    <location>
        <begin position="208"/>
        <end position="258"/>
    </location>
</feature>
<dbReference type="EMBL" id="CP097332">
    <property type="protein sequence ID" value="UQX87588.1"/>
    <property type="molecule type" value="Genomic_DNA"/>
</dbReference>
<dbReference type="RefSeq" id="WP_249770255.1">
    <property type="nucleotide sequence ID" value="NZ_CP097332.1"/>
</dbReference>
<feature type="domain" description="Dyp-type peroxidase N-terminal" evidence="10">
    <location>
        <begin position="67"/>
        <end position="210"/>
    </location>
</feature>
<feature type="region of interest" description="Disordered" evidence="9">
    <location>
        <begin position="310"/>
        <end position="332"/>
    </location>
</feature>
<name>A0ABY4QVA1_9ACTN</name>
<dbReference type="Proteomes" id="UP001056336">
    <property type="component" value="Chromosome"/>
</dbReference>
<evidence type="ECO:0000256" key="9">
    <source>
        <dbReference type="SAM" id="MobiDB-lite"/>
    </source>
</evidence>
<dbReference type="SUPFAM" id="SSF54909">
    <property type="entry name" value="Dimeric alpha+beta barrel"/>
    <property type="match status" value="1"/>
</dbReference>
<comment type="cofactor">
    <cofactor evidence="1">
        <name>heme b</name>
        <dbReference type="ChEBI" id="CHEBI:60344"/>
    </cofactor>
</comment>
<gene>
    <name evidence="12" type="ORF">M6D93_14940</name>
</gene>
<evidence type="ECO:0000256" key="1">
    <source>
        <dbReference type="ARBA" id="ARBA00001970"/>
    </source>
</evidence>
<dbReference type="GO" id="GO:0004601">
    <property type="term" value="F:peroxidase activity"/>
    <property type="evidence" value="ECO:0007669"/>
    <property type="project" value="UniProtKB-KW"/>
</dbReference>
<dbReference type="Pfam" id="PF04261">
    <property type="entry name" value="Dyp_perox_N"/>
    <property type="match status" value="1"/>
</dbReference>
<evidence type="ECO:0000256" key="3">
    <source>
        <dbReference type="ARBA" id="ARBA00022617"/>
    </source>
</evidence>
<organism evidence="12 13">
    <name type="scientific">Jatrophihabitans telluris</name>
    <dbReference type="NCBI Taxonomy" id="2038343"/>
    <lineage>
        <taxon>Bacteria</taxon>
        <taxon>Bacillati</taxon>
        <taxon>Actinomycetota</taxon>
        <taxon>Actinomycetes</taxon>
        <taxon>Jatrophihabitantales</taxon>
        <taxon>Jatrophihabitantaceae</taxon>
        <taxon>Jatrophihabitans</taxon>
    </lineage>
</organism>
<evidence type="ECO:0000256" key="5">
    <source>
        <dbReference type="ARBA" id="ARBA00022729"/>
    </source>
</evidence>
<keyword evidence="2 12" id="KW-0575">Peroxidase</keyword>
<evidence type="ECO:0000256" key="8">
    <source>
        <dbReference type="ARBA" id="ARBA00025737"/>
    </source>
</evidence>
<dbReference type="PROSITE" id="PS51318">
    <property type="entry name" value="TAT"/>
    <property type="match status" value="1"/>
</dbReference>
<keyword evidence="5" id="KW-0732">Signal</keyword>
<dbReference type="InterPro" id="IPR048327">
    <property type="entry name" value="Dyp_perox_N"/>
</dbReference>
<evidence type="ECO:0000256" key="6">
    <source>
        <dbReference type="ARBA" id="ARBA00023002"/>
    </source>
</evidence>
<sequence>MSEPIPPANGPGRRTFLRTSGLVAAAMTGGAVAGTAGVSLHRNGSGSAPSAAAAGYRGSVGFFGPHQAGIIDQAPAHLRFIAFDLGESTLAEGRTALATLMRRLSQAAAQMTAGRWIPEQGSVASGLLPAGLSVTFGFGPRLVRAAGVAVPPALAPLPSFPTDELVPSRSGGDLAVQVCAEDELLAVSVARALGRIVGPAGRARWTQNGFLPGAAAPPASPPAASPATGTGTGAGTGTATATPRNLMGQLDGTDNPNGARRDLAVWVGADTGPDWMVGGSYLVCRRIRMLLDVWDRTSVPTKEAVIGRRLDSGAPLTGGSEHSTPSFSASGADGRPVIAADAHLRLTHPANNGGATMLRRGYSYDDGLRGDGAPDAGLFFQAFQTDPREVFVPIQRKLAARDALERFIRHESSALFAVPPGAEEGGWVGQRLLG</sequence>
<feature type="domain" description="Dyp-type peroxidase C-terminal" evidence="11">
    <location>
        <begin position="242"/>
        <end position="422"/>
    </location>
</feature>
<evidence type="ECO:0000256" key="4">
    <source>
        <dbReference type="ARBA" id="ARBA00022723"/>
    </source>
</evidence>
<keyword evidence="6" id="KW-0560">Oxidoreductase</keyword>
<evidence type="ECO:0000259" key="10">
    <source>
        <dbReference type="Pfam" id="PF04261"/>
    </source>
</evidence>
<keyword evidence="4" id="KW-0479">Metal-binding</keyword>
<proteinExistence type="inferred from homology"/>
<accession>A0ABY4QVA1</accession>
<evidence type="ECO:0000259" key="11">
    <source>
        <dbReference type="Pfam" id="PF20628"/>
    </source>
</evidence>
<dbReference type="PROSITE" id="PS51404">
    <property type="entry name" value="DYP_PEROXIDASE"/>
    <property type="match status" value="1"/>
</dbReference>
<evidence type="ECO:0000256" key="2">
    <source>
        <dbReference type="ARBA" id="ARBA00022559"/>
    </source>
</evidence>
<dbReference type="Pfam" id="PF20628">
    <property type="entry name" value="Dyp_perox_C"/>
    <property type="match status" value="1"/>
</dbReference>
<feature type="compositionally biased region" description="Polar residues" evidence="9">
    <location>
        <begin position="320"/>
        <end position="329"/>
    </location>
</feature>
<dbReference type="PANTHER" id="PTHR30521:SF4">
    <property type="entry name" value="DEFERROCHELATASE"/>
    <property type="match status" value="1"/>
</dbReference>
<dbReference type="InterPro" id="IPR006314">
    <property type="entry name" value="Dyp_peroxidase"/>
</dbReference>
<keyword evidence="7" id="KW-0408">Iron</keyword>